<dbReference type="InterPro" id="IPR050137">
    <property type="entry name" value="PyrR_bifunctional"/>
</dbReference>
<dbReference type="InterPro" id="IPR000836">
    <property type="entry name" value="PRTase_dom"/>
</dbReference>
<keyword evidence="2" id="KW-0328">Glycosyltransferase</keyword>
<dbReference type="Gene3D" id="3.40.50.2020">
    <property type="match status" value="1"/>
</dbReference>
<evidence type="ECO:0000259" key="1">
    <source>
        <dbReference type="Pfam" id="PF14681"/>
    </source>
</evidence>
<keyword evidence="2" id="KW-0808">Transferase</keyword>
<dbReference type="InterPro" id="IPR029057">
    <property type="entry name" value="PRTase-like"/>
</dbReference>
<dbReference type="PANTHER" id="PTHR11608:SF0">
    <property type="entry name" value="BIFUNCTIONAL PROTEIN PYRR"/>
    <property type="match status" value="1"/>
</dbReference>
<name>A0ABS9UXX5_9BACT</name>
<dbReference type="NCBIfam" id="NF001097">
    <property type="entry name" value="PRK00129.1"/>
    <property type="match status" value="1"/>
</dbReference>
<feature type="domain" description="Phosphoribosyltransferase" evidence="1">
    <location>
        <begin position="8"/>
        <end position="213"/>
    </location>
</feature>
<dbReference type="EC" id="2.4.2.9" evidence="2"/>
<comment type="caution">
    <text evidence="2">The sequence shown here is derived from an EMBL/GenBank/DDBJ whole genome shotgun (WGS) entry which is preliminary data.</text>
</comment>
<dbReference type="EMBL" id="JAKZGP010000008">
    <property type="protein sequence ID" value="MCH7408795.1"/>
    <property type="molecule type" value="Genomic_DNA"/>
</dbReference>
<gene>
    <name evidence="2" type="primary">upp</name>
    <name evidence="2" type="ORF">MM239_05265</name>
</gene>
<evidence type="ECO:0000313" key="2">
    <source>
        <dbReference type="EMBL" id="MCH7408795.1"/>
    </source>
</evidence>
<proteinExistence type="predicted"/>
<sequence length="216" mass="23862">MFILNQQNSIANTYLAEIRDTKIQTDRLRFRKNLERLGEILAYELSKSLQFGTKEITTPLETTGINMVKSQPVLICVLRAANPFYQGFLNIFDHSDSGFIGAFRTEEINDNQEISIELSYQAAPDISGKHVIIIDPMLATGKSFVKTVKSLLNNGKPEKIHVASVIAAPEGVAYINEQLGTDLNLWTCALDSKLNEKSYIVPGLGDAGDLAFGPKI</sequence>
<dbReference type="Pfam" id="PF14681">
    <property type="entry name" value="UPRTase"/>
    <property type="match status" value="1"/>
</dbReference>
<evidence type="ECO:0000313" key="3">
    <source>
        <dbReference type="Proteomes" id="UP001165489"/>
    </source>
</evidence>
<dbReference type="Proteomes" id="UP001165489">
    <property type="component" value="Unassembled WGS sequence"/>
</dbReference>
<dbReference type="GO" id="GO:0004845">
    <property type="term" value="F:uracil phosphoribosyltransferase activity"/>
    <property type="evidence" value="ECO:0007669"/>
    <property type="project" value="UniProtKB-EC"/>
</dbReference>
<dbReference type="SUPFAM" id="SSF53271">
    <property type="entry name" value="PRTase-like"/>
    <property type="match status" value="1"/>
</dbReference>
<dbReference type="CDD" id="cd06223">
    <property type="entry name" value="PRTases_typeI"/>
    <property type="match status" value="1"/>
</dbReference>
<dbReference type="RefSeq" id="WP_241347157.1">
    <property type="nucleotide sequence ID" value="NZ_JAKZGP010000008.1"/>
</dbReference>
<protein>
    <submittedName>
        <fullName evidence="2">Uracil phosphoribosyltransferase</fullName>
        <ecNumber evidence="2">2.4.2.9</ecNumber>
    </submittedName>
</protein>
<keyword evidence="3" id="KW-1185">Reference proteome</keyword>
<organism evidence="2 3">
    <name type="scientific">Belliella filtrata</name>
    <dbReference type="NCBI Taxonomy" id="2923435"/>
    <lineage>
        <taxon>Bacteria</taxon>
        <taxon>Pseudomonadati</taxon>
        <taxon>Bacteroidota</taxon>
        <taxon>Cytophagia</taxon>
        <taxon>Cytophagales</taxon>
        <taxon>Cyclobacteriaceae</taxon>
        <taxon>Belliella</taxon>
    </lineage>
</organism>
<dbReference type="PANTHER" id="PTHR11608">
    <property type="entry name" value="BIFUNCTIONAL PROTEIN PYRR"/>
    <property type="match status" value="1"/>
</dbReference>
<reference evidence="2" key="1">
    <citation type="submission" date="2022-03" db="EMBL/GenBank/DDBJ databases">
        <title>De novo assembled genomes of Belliella spp. (Cyclobacteriaceae) strains.</title>
        <authorList>
            <person name="Szabo A."/>
            <person name="Korponai K."/>
            <person name="Felfoldi T."/>
        </authorList>
    </citation>
    <scope>NUCLEOTIDE SEQUENCE</scope>
    <source>
        <strain evidence="2">DSM 111904</strain>
    </source>
</reference>
<accession>A0ABS9UXX5</accession>